<dbReference type="Gene3D" id="2.30.30.30">
    <property type="match status" value="1"/>
</dbReference>
<dbReference type="GO" id="GO:0005840">
    <property type="term" value="C:ribosome"/>
    <property type="evidence" value="ECO:0007669"/>
    <property type="project" value="UniProtKB-KW"/>
</dbReference>
<accession>A0A1M6BKT3</accession>
<evidence type="ECO:0000256" key="2">
    <source>
        <dbReference type="ARBA" id="ARBA00023274"/>
    </source>
</evidence>
<evidence type="ECO:0000313" key="4">
    <source>
        <dbReference type="Proteomes" id="UP000184342"/>
    </source>
</evidence>
<dbReference type="SUPFAM" id="SSF50104">
    <property type="entry name" value="Translation proteins SH3-like domain"/>
    <property type="match status" value="1"/>
</dbReference>
<keyword evidence="4" id="KW-1185">Reference proteome</keyword>
<dbReference type="RefSeq" id="WP_073992678.1">
    <property type="nucleotide sequence ID" value="NZ_FQYT01000003.1"/>
</dbReference>
<dbReference type="CDD" id="cd06088">
    <property type="entry name" value="KOW_RPL14"/>
    <property type="match status" value="1"/>
</dbReference>
<protein>
    <recommendedName>
        <fullName evidence="5">Ribosomal protein L14E/L6E/L27E</fullName>
    </recommendedName>
</protein>
<dbReference type="STRING" id="1122934.SAMN02745691_00395"/>
<proteinExistence type="predicted"/>
<dbReference type="Proteomes" id="UP000184342">
    <property type="component" value="Unassembled WGS sequence"/>
</dbReference>
<gene>
    <name evidence="3" type="ORF">SAMN02745691_00395</name>
</gene>
<evidence type="ECO:0008006" key="5">
    <source>
        <dbReference type="Google" id="ProtNLM"/>
    </source>
</evidence>
<organism evidence="3 4">
    <name type="scientific">Parasporobacterium paucivorans DSM 15970</name>
    <dbReference type="NCBI Taxonomy" id="1122934"/>
    <lineage>
        <taxon>Bacteria</taxon>
        <taxon>Bacillati</taxon>
        <taxon>Bacillota</taxon>
        <taxon>Clostridia</taxon>
        <taxon>Lachnospirales</taxon>
        <taxon>Lachnospiraceae</taxon>
        <taxon>Parasporobacterium</taxon>
    </lineage>
</organism>
<reference evidence="3 4" key="1">
    <citation type="submission" date="2016-11" db="EMBL/GenBank/DDBJ databases">
        <authorList>
            <person name="Jaros S."/>
            <person name="Januszkiewicz K."/>
            <person name="Wedrychowicz H."/>
        </authorList>
    </citation>
    <scope>NUCLEOTIDE SEQUENCE [LARGE SCALE GENOMIC DNA]</scope>
    <source>
        <strain evidence="3 4">DSM 15970</strain>
    </source>
</reference>
<dbReference type="GO" id="GO:1990904">
    <property type="term" value="C:ribonucleoprotein complex"/>
    <property type="evidence" value="ECO:0007669"/>
    <property type="project" value="UniProtKB-KW"/>
</dbReference>
<dbReference type="InterPro" id="IPR014722">
    <property type="entry name" value="Rib_uL2_dom2"/>
</dbReference>
<keyword evidence="2" id="KW-0687">Ribonucleoprotein</keyword>
<dbReference type="EMBL" id="FQYT01000003">
    <property type="protein sequence ID" value="SHI49277.1"/>
    <property type="molecule type" value="Genomic_DNA"/>
</dbReference>
<dbReference type="OrthoDB" id="1683515at2"/>
<keyword evidence="1" id="KW-0689">Ribosomal protein</keyword>
<sequence length="81" mass="9434">MTQYEIGTLVFSRAGHDKDNLYVIISEEPEYVFLADGKIKTIENPKKKNKKHIQVIHSKIETEKTITNEDIKRGIKLYKSK</sequence>
<evidence type="ECO:0000256" key="1">
    <source>
        <dbReference type="ARBA" id="ARBA00022980"/>
    </source>
</evidence>
<name>A0A1M6BKT3_9FIRM</name>
<dbReference type="AlphaFoldDB" id="A0A1M6BKT3"/>
<dbReference type="InterPro" id="IPR041985">
    <property type="entry name" value="Ribosomal_eL14_KOW"/>
</dbReference>
<evidence type="ECO:0000313" key="3">
    <source>
        <dbReference type="EMBL" id="SHI49277.1"/>
    </source>
</evidence>
<dbReference type="InterPro" id="IPR008991">
    <property type="entry name" value="Translation_prot_SH3-like_sf"/>
</dbReference>